<dbReference type="EMBL" id="JAMYPJ010000030">
    <property type="protein sequence ID" value="MER8935288.1"/>
    <property type="molecule type" value="Genomic_DNA"/>
</dbReference>
<evidence type="ECO:0000256" key="1">
    <source>
        <dbReference type="SAM" id="MobiDB-lite"/>
    </source>
</evidence>
<accession>A0ABV1YJE0</accession>
<organism evidence="2 3">
    <name type="scientific">Mesorhizobium opportunistum</name>
    <dbReference type="NCBI Taxonomy" id="593909"/>
    <lineage>
        <taxon>Bacteria</taxon>
        <taxon>Pseudomonadati</taxon>
        <taxon>Pseudomonadota</taxon>
        <taxon>Alphaproteobacteria</taxon>
        <taxon>Hyphomicrobiales</taxon>
        <taxon>Phyllobacteriaceae</taxon>
        <taxon>Mesorhizobium</taxon>
    </lineage>
</organism>
<name>A0ABV1YJE0_9HYPH</name>
<gene>
    <name evidence="2" type="ORF">NKI33_20255</name>
</gene>
<proteinExistence type="predicted"/>
<evidence type="ECO:0000313" key="3">
    <source>
        <dbReference type="Proteomes" id="UP001464387"/>
    </source>
</evidence>
<evidence type="ECO:0000313" key="2">
    <source>
        <dbReference type="EMBL" id="MER8935288.1"/>
    </source>
</evidence>
<feature type="region of interest" description="Disordered" evidence="1">
    <location>
        <begin position="84"/>
        <end position="108"/>
    </location>
</feature>
<feature type="compositionally biased region" description="Basic and acidic residues" evidence="1">
    <location>
        <begin position="84"/>
        <end position="97"/>
    </location>
</feature>
<sequence>MLQEALGLTWKQHWIWIVGMRGYSRSTAATAATIDLSRCEHADVGGGHSVRLKRSAHLIRHQTGLRNLDFQGVFMGLHRQRADSKAGAHAKASDRLDLAGNSSPTAGI</sequence>
<protein>
    <submittedName>
        <fullName evidence="2">Uncharacterized protein</fullName>
    </submittedName>
</protein>
<reference evidence="2 3" key="1">
    <citation type="journal article" date="2024" name="Proc. Natl. Acad. Sci. U.S.A.">
        <title>The evolutionary genomics of adaptation to stress in wild rhizobium bacteria.</title>
        <authorList>
            <person name="Kehlet-Delgado H."/>
            <person name="Montoya A.P."/>
            <person name="Jensen K.T."/>
            <person name="Wendlandt C.E."/>
            <person name="Dexheimer C."/>
            <person name="Roberts M."/>
            <person name="Torres Martinez L."/>
            <person name="Friesen M.L."/>
            <person name="Griffitts J.S."/>
            <person name="Porter S.S."/>
        </authorList>
    </citation>
    <scope>NUCLEOTIDE SEQUENCE [LARGE SCALE GENOMIC DNA]</scope>
    <source>
        <strain evidence="2 3">M0729</strain>
    </source>
</reference>
<dbReference type="Proteomes" id="UP001464387">
    <property type="component" value="Unassembled WGS sequence"/>
</dbReference>
<comment type="caution">
    <text evidence="2">The sequence shown here is derived from an EMBL/GenBank/DDBJ whole genome shotgun (WGS) entry which is preliminary data.</text>
</comment>
<keyword evidence="3" id="KW-1185">Reference proteome</keyword>